<sequence>MGRDAGEVHGRVGSVQGWLSRLRRLRFGSFP</sequence>
<dbReference type="AlphaFoldDB" id="A0A0K0CT08"/>
<keyword evidence="1" id="KW-1185">Reference proteome</keyword>
<accession>A0A0K0CT08</accession>
<name>A0A0K0CT08_ANGCA</name>
<dbReference type="Proteomes" id="UP000035642">
    <property type="component" value="Unassembled WGS sequence"/>
</dbReference>
<reference evidence="1" key="1">
    <citation type="submission" date="2012-09" db="EMBL/GenBank/DDBJ databases">
        <authorList>
            <person name="Martin A.A."/>
        </authorList>
    </citation>
    <scope>NUCLEOTIDE SEQUENCE</scope>
</reference>
<reference evidence="2" key="2">
    <citation type="submission" date="2017-02" db="UniProtKB">
        <authorList>
            <consortium name="WormBaseParasite"/>
        </authorList>
    </citation>
    <scope>IDENTIFICATION</scope>
</reference>
<dbReference type="WBParaSite" id="ACAC_0000016201-mRNA-1">
    <property type="protein sequence ID" value="ACAC_0000016201-mRNA-1"/>
    <property type="gene ID" value="ACAC_0000016201"/>
</dbReference>
<proteinExistence type="predicted"/>
<protein>
    <submittedName>
        <fullName evidence="2">Uncharacterized protein</fullName>
    </submittedName>
</protein>
<organism evidence="1 2">
    <name type="scientific">Angiostrongylus cantonensis</name>
    <name type="common">Rat lungworm</name>
    <dbReference type="NCBI Taxonomy" id="6313"/>
    <lineage>
        <taxon>Eukaryota</taxon>
        <taxon>Metazoa</taxon>
        <taxon>Ecdysozoa</taxon>
        <taxon>Nematoda</taxon>
        <taxon>Chromadorea</taxon>
        <taxon>Rhabditida</taxon>
        <taxon>Rhabditina</taxon>
        <taxon>Rhabditomorpha</taxon>
        <taxon>Strongyloidea</taxon>
        <taxon>Metastrongylidae</taxon>
        <taxon>Angiostrongylus</taxon>
    </lineage>
</organism>
<evidence type="ECO:0000313" key="1">
    <source>
        <dbReference type="Proteomes" id="UP000035642"/>
    </source>
</evidence>
<evidence type="ECO:0000313" key="2">
    <source>
        <dbReference type="WBParaSite" id="ACAC_0000016201-mRNA-1"/>
    </source>
</evidence>